<protein>
    <submittedName>
        <fullName evidence="1">Uncharacterized protein</fullName>
    </submittedName>
</protein>
<evidence type="ECO:0000313" key="1">
    <source>
        <dbReference type="EMBL" id="CAB3956126.1"/>
    </source>
</evidence>
<gene>
    <name evidence="1" type="ORF">LMG7053_04928</name>
</gene>
<dbReference type="RefSeq" id="WP_175224508.1">
    <property type="nucleotide sequence ID" value="NZ_CADILJ010000068.1"/>
</dbReference>
<dbReference type="Proteomes" id="UP000494161">
    <property type="component" value="Unassembled WGS sequence"/>
</dbReference>
<organism evidence="1 2">
    <name type="scientific">Achromobacter ruhlandii</name>
    <dbReference type="NCBI Taxonomy" id="72557"/>
    <lineage>
        <taxon>Bacteria</taxon>
        <taxon>Pseudomonadati</taxon>
        <taxon>Pseudomonadota</taxon>
        <taxon>Betaproteobacteria</taxon>
        <taxon>Burkholderiales</taxon>
        <taxon>Alcaligenaceae</taxon>
        <taxon>Achromobacter</taxon>
    </lineage>
</organism>
<name>A0ABM8M2S5_9BURK</name>
<keyword evidence="2" id="KW-1185">Reference proteome</keyword>
<accession>A0ABM8M2S5</accession>
<sequence>MEAYGRLHETMLVEIIIPPNGVSIHDMFHPDFVALLVDLSPFSPLPSIGDLYEDGAFVSPVIT</sequence>
<comment type="caution">
    <text evidence="1">The sequence shown here is derived from an EMBL/GenBank/DDBJ whole genome shotgun (WGS) entry which is preliminary data.</text>
</comment>
<evidence type="ECO:0000313" key="2">
    <source>
        <dbReference type="Proteomes" id="UP000494161"/>
    </source>
</evidence>
<proteinExistence type="predicted"/>
<reference evidence="1 2" key="1">
    <citation type="submission" date="2020-04" db="EMBL/GenBank/DDBJ databases">
        <authorList>
            <person name="De Canck E."/>
        </authorList>
    </citation>
    <scope>NUCLEOTIDE SEQUENCE [LARGE SCALE GENOMIC DNA]</scope>
    <source>
        <strain evidence="1 2">LMG 7053</strain>
    </source>
</reference>
<dbReference type="EMBL" id="CADILJ010000068">
    <property type="protein sequence ID" value="CAB3956126.1"/>
    <property type="molecule type" value="Genomic_DNA"/>
</dbReference>